<keyword evidence="7 13" id="KW-1133">Transmembrane helix</keyword>
<proteinExistence type="inferred from homology"/>
<comment type="subcellular location">
    <subcellularLocation>
        <location evidence="1">Endoplasmic reticulum membrane</location>
        <topology evidence="1">Single-pass type I membrane protein</topology>
    </subcellularLocation>
</comment>
<evidence type="ECO:0000256" key="8">
    <source>
        <dbReference type="ARBA" id="ARBA00023136"/>
    </source>
</evidence>
<evidence type="ECO:0000256" key="13">
    <source>
        <dbReference type="SAM" id="Phobius"/>
    </source>
</evidence>
<evidence type="ECO:0000256" key="4">
    <source>
        <dbReference type="ARBA" id="ARBA00022692"/>
    </source>
</evidence>
<keyword evidence="6" id="KW-0256">Endoplasmic reticulum</keyword>
<gene>
    <name evidence="14" type="ORF">B4U79_08955</name>
</gene>
<organism evidence="14 15">
    <name type="scientific">Dinothrombium tinctorium</name>
    <dbReference type="NCBI Taxonomy" id="1965070"/>
    <lineage>
        <taxon>Eukaryota</taxon>
        <taxon>Metazoa</taxon>
        <taxon>Ecdysozoa</taxon>
        <taxon>Arthropoda</taxon>
        <taxon>Chelicerata</taxon>
        <taxon>Arachnida</taxon>
        <taxon>Acari</taxon>
        <taxon>Acariformes</taxon>
        <taxon>Trombidiformes</taxon>
        <taxon>Prostigmata</taxon>
        <taxon>Anystina</taxon>
        <taxon>Parasitengona</taxon>
        <taxon>Trombidioidea</taxon>
        <taxon>Trombidiidae</taxon>
        <taxon>Dinothrombium</taxon>
    </lineage>
</organism>
<evidence type="ECO:0000256" key="12">
    <source>
        <dbReference type="SAM" id="MobiDB-lite"/>
    </source>
</evidence>
<protein>
    <recommendedName>
        <fullName evidence="3">Translocon-associated protein subunit alpha</fullName>
    </recommendedName>
    <alternativeName>
        <fullName evidence="11">Signal sequence receptor subunit alpha</fullName>
    </alternativeName>
</protein>
<feature type="non-terminal residue" evidence="14">
    <location>
        <position position="1"/>
    </location>
</feature>
<evidence type="ECO:0000256" key="5">
    <source>
        <dbReference type="ARBA" id="ARBA00022729"/>
    </source>
</evidence>
<comment type="function">
    <text evidence="9">TRAP proteins are part of a complex whose function is to bind calcium to the ER membrane and thereby regulate the retention of ER resident proteins. May be involved in the recycling of the translocation apparatus after completion of the translocation process or may function as a membrane-bound chaperone facilitating folding of translocated proteins.</text>
</comment>
<dbReference type="Pfam" id="PF03896">
    <property type="entry name" value="TRAP_alpha"/>
    <property type="match status" value="1"/>
</dbReference>
<keyword evidence="8 13" id="KW-0472">Membrane</keyword>
<dbReference type="PANTHER" id="PTHR12924:SF0">
    <property type="entry name" value="TRANSLOCON-ASSOCIATED PROTEIN SUBUNIT ALPHA"/>
    <property type="match status" value="1"/>
</dbReference>
<evidence type="ECO:0000256" key="3">
    <source>
        <dbReference type="ARBA" id="ARBA00020280"/>
    </source>
</evidence>
<feature type="transmembrane region" description="Helical" evidence="13">
    <location>
        <begin position="172"/>
        <end position="194"/>
    </location>
</feature>
<evidence type="ECO:0000313" key="15">
    <source>
        <dbReference type="Proteomes" id="UP000285301"/>
    </source>
</evidence>
<feature type="compositionally biased region" description="Basic residues" evidence="12">
    <location>
        <begin position="233"/>
        <end position="250"/>
    </location>
</feature>
<feature type="non-terminal residue" evidence="14">
    <location>
        <position position="258"/>
    </location>
</feature>
<dbReference type="AlphaFoldDB" id="A0A443R785"/>
<feature type="region of interest" description="Disordered" evidence="12">
    <location>
        <begin position="230"/>
        <end position="258"/>
    </location>
</feature>
<dbReference type="InterPro" id="IPR005595">
    <property type="entry name" value="TRAP_alpha"/>
</dbReference>
<keyword evidence="4 13" id="KW-0812">Transmembrane</keyword>
<evidence type="ECO:0000256" key="10">
    <source>
        <dbReference type="ARBA" id="ARBA00025854"/>
    </source>
</evidence>
<evidence type="ECO:0000256" key="6">
    <source>
        <dbReference type="ARBA" id="ARBA00022824"/>
    </source>
</evidence>
<evidence type="ECO:0000256" key="7">
    <source>
        <dbReference type="ARBA" id="ARBA00022989"/>
    </source>
</evidence>
<evidence type="ECO:0000313" key="14">
    <source>
        <dbReference type="EMBL" id="RWS11127.1"/>
    </source>
</evidence>
<evidence type="ECO:0000256" key="9">
    <source>
        <dbReference type="ARBA" id="ARBA00025620"/>
    </source>
</evidence>
<comment type="caution">
    <text evidence="14">The sequence shown here is derived from an EMBL/GenBank/DDBJ whole genome shotgun (WGS) entry which is preliminary data.</text>
</comment>
<evidence type="ECO:0000256" key="11">
    <source>
        <dbReference type="ARBA" id="ARBA00031071"/>
    </source>
</evidence>
<keyword evidence="15" id="KW-1185">Reference proteome</keyword>
<dbReference type="OrthoDB" id="1926781at2759"/>
<comment type="subunit">
    <text evidence="10">Heterotetramer of TRAP-alpha, TRAP-beta, TRAP-delta and TRAP-gamma. Interacts with palmitoylated calnexin (CALX), the interaction is required for efficient folding of glycosylated proteins.</text>
</comment>
<dbReference type="STRING" id="1965070.A0A443R785"/>
<dbReference type="Proteomes" id="UP000285301">
    <property type="component" value="Unassembled WGS sequence"/>
</dbReference>
<name>A0A443R785_9ACAR</name>
<comment type="similarity">
    <text evidence="2">Belongs to the TRAP-alpha family.</text>
</comment>
<dbReference type="GO" id="GO:0005789">
    <property type="term" value="C:endoplasmic reticulum membrane"/>
    <property type="evidence" value="ECO:0007669"/>
    <property type="project" value="UniProtKB-SubCell"/>
</dbReference>
<sequence length="258" mass="28697">AKASIFAFAAEEESANDAAVLKGAGDESEEVDESATLKPHPEVEAVFLFTKPAAMGLELPAGKDAHFLVGFENKAKGDFIVESMEASFRYAMDFSFHIQNFSTIAYNRVVKPKEEVTLAYSFFVSDAYSTRPYGLTVNLYYKDMDGNQFANAVFNETVSIVELDEGLDGETFFLYVFLVAFVVLILVAIQQFVVSKRRSISKPKIEVGTSNANDVDYDWLPQETLQALNKSPKVAKHTKQQSPRQRRVKRGTGSSDEK</sequence>
<reference evidence="14 15" key="1">
    <citation type="journal article" date="2018" name="Gigascience">
        <title>Genomes of trombidid mites reveal novel predicted allergens and laterally-transferred genes associated with secondary metabolism.</title>
        <authorList>
            <person name="Dong X."/>
            <person name="Chaisiri K."/>
            <person name="Xia D."/>
            <person name="Armstrong S.D."/>
            <person name="Fang Y."/>
            <person name="Donnelly M.J."/>
            <person name="Kadowaki T."/>
            <person name="McGarry J.W."/>
            <person name="Darby A.C."/>
            <person name="Makepeace B.L."/>
        </authorList>
    </citation>
    <scope>NUCLEOTIDE SEQUENCE [LARGE SCALE GENOMIC DNA]</scope>
    <source>
        <strain evidence="14">UoL-WK</strain>
    </source>
</reference>
<dbReference type="PANTHER" id="PTHR12924">
    <property type="entry name" value="TRANSLOCON-ASSOCIATED PROTEIN, ALPHA SUBUNIT"/>
    <property type="match status" value="1"/>
</dbReference>
<dbReference type="EMBL" id="NCKU01001832">
    <property type="protein sequence ID" value="RWS11127.1"/>
    <property type="molecule type" value="Genomic_DNA"/>
</dbReference>
<accession>A0A443R785</accession>
<keyword evidence="5" id="KW-0732">Signal</keyword>
<evidence type="ECO:0000256" key="1">
    <source>
        <dbReference type="ARBA" id="ARBA00004115"/>
    </source>
</evidence>
<evidence type="ECO:0000256" key="2">
    <source>
        <dbReference type="ARBA" id="ARBA00006776"/>
    </source>
</evidence>